<dbReference type="Proteomes" id="UP000515158">
    <property type="component" value="Unplaced"/>
</dbReference>
<dbReference type="Gene3D" id="1.20.5.370">
    <property type="match status" value="1"/>
</dbReference>
<dbReference type="InterPro" id="IPR053962">
    <property type="entry name" value="XRCC4_CC"/>
</dbReference>
<dbReference type="GO" id="GO:0010165">
    <property type="term" value="P:response to X-ray"/>
    <property type="evidence" value="ECO:0007669"/>
    <property type="project" value="TreeGrafter"/>
</dbReference>
<dbReference type="OrthoDB" id="8064436at2759"/>
<name>A0A6P8YFR8_THRPL</name>
<protein>
    <submittedName>
        <fullName evidence="11">Uncharacterized protein LOC117643673</fullName>
    </submittedName>
</protein>
<evidence type="ECO:0000313" key="10">
    <source>
        <dbReference type="Proteomes" id="UP000515158"/>
    </source>
</evidence>
<dbReference type="AlphaFoldDB" id="A0A6P8YFR8"/>
<feature type="region of interest" description="Disordered" evidence="7">
    <location>
        <begin position="199"/>
        <end position="334"/>
    </location>
</feature>
<dbReference type="Pfam" id="PF21924">
    <property type="entry name" value="XRCC4_CC"/>
    <property type="match status" value="1"/>
</dbReference>
<evidence type="ECO:0000256" key="1">
    <source>
        <dbReference type="ARBA" id="ARBA00004123"/>
    </source>
</evidence>
<evidence type="ECO:0000256" key="2">
    <source>
        <dbReference type="ARBA" id="ARBA00022763"/>
    </source>
</evidence>
<reference evidence="11" key="1">
    <citation type="submission" date="2025-08" db="UniProtKB">
        <authorList>
            <consortium name="RefSeq"/>
        </authorList>
    </citation>
    <scope>IDENTIFICATION</scope>
    <source>
        <tissue evidence="11">Total insect</tissue>
    </source>
</reference>
<comment type="similarity">
    <text evidence="6">Belongs to the XRCC4-XLF family. XRCC4 subfamily.</text>
</comment>
<evidence type="ECO:0000259" key="9">
    <source>
        <dbReference type="Pfam" id="PF21924"/>
    </source>
</evidence>
<dbReference type="InterPro" id="IPR014751">
    <property type="entry name" value="XRCC4-like_C"/>
</dbReference>
<feature type="compositionally biased region" description="Low complexity" evidence="7">
    <location>
        <begin position="283"/>
        <end position="305"/>
    </location>
</feature>
<dbReference type="GO" id="GO:0006310">
    <property type="term" value="P:DNA recombination"/>
    <property type="evidence" value="ECO:0007669"/>
    <property type="project" value="UniProtKB-KW"/>
</dbReference>
<organism evidence="11">
    <name type="scientific">Thrips palmi</name>
    <name type="common">Melon thrips</name>
    <dbReference type="NCBI Taxonomy" id="161013"/>
    <lineage>
        <taxon>Eukaryota</taxon>
        <taxon>Metazoa</taxon>
        <taxon>Ecdysozoa</taxon>
        <taxon>Arthropoda</taxon>
        <taxon>Hexapoda</taxon>
        <taxon>Insecta</taxon>
        <taxon>Pterygota</taxon>
        <taxon>Neoptera</taxon>
        <taxon>Paraneoptera</taxon>
        <taxon>Thysanoptera</taxon>
        <taxon>Terebrantia</taxon>
        <taxon>Thripoidea</taxon>
        <taxon>Thripidae</taxon>
        <taxon>Thrips</taxon>
    </lineage>
</organism>
<evidence type="ECO:0000256" key="3">
    <source>
        <dbReference type="ARBA" id="ARBA00023172"/>
    </source>
</evidence>
<feature type="compositionally biased region" description="Polar residues" evidence="7">
    <location>
        <begin position="324"/>
        <end position="334"/>
    </location>
</feature>
<dbReference type="InParanoid" id="A0A6P8YFR8"/>
<dbReference type="InterPro" id="IPR010585">
    <property type="entry name" value="DNA_repair_prot_XRCC4"/>
</dbReference>
<feature type="compositionally biased region" description="Acidic residues" evidence="7">
    <location>
        <begin position="214"/>
        <end position="224"/>
    </location>
</feature>
<dbReference type="Pfam" id="PF06632">
    <property type="entry name" value="XRCC4"/>
    <property type="match status" value="1"/>
</dbReference>
<dbReference type="GO" id="GO:0032807">
    <property type="term" value="C:DNA ligase IV complex"/>
    <property type="evidence" value="ECO:0007669"/>
    <property type="project" value="TreeGrafter"/>
</dbReference>
<dbReference type="InterPro" id="IPR038051">
    <property type="entry name" value="XRCC4-like_N_sf"/>
</dbReference>
<comment type="subcellular location">
    <subcellularLocation>
        <location evidence="1">Nucleus</location>
    </subcellularLocation>
</comment>
<dbReference type="GeneID" id="117643673"/>
<keyword evidence="5" id="KW-0539">Nucleus</keyword>
<feature type="domain" description="XRCC4 coiled-coil" evidence="9">
    <location>
        <begin position="112"/>
        <end position="188"/>
    </location>
</feature>
<evidence type="ECO:0000256" key="7">
    <source>
        <dbReference type="SAM" id="MobiDB-lite"/>
    </source>
</evidence>
<dbReference type="SUPFAM" id="SSF50809">
    <property type="entry name" value="XRCC4, N-terminal domain"/>
    <property type="match status" value="1"/>
</dbReference>
<accession>A0A6P8YFR8</accession>
<dbReference type="PANTHER" id="PTHR28559:SF1">
    <property type="entry name" value="DNA REPAIR PROTEIN XRCC4"/>
    <property type="match status" value="1"/>
</dbReference>
<sequence length="334" mass="37342">MTDITHTKIEVRPSKLKCILQVEWGPESAVKLRLLHREAAWVGELSESEIKSFVTQYELELATFIENMRAAFRAPSSENYIFSMTADTFTWKRPLASGLVAKLGHVKMSKVEPIDAFELVLENSLELLSTVEENLNKFKTANESLTKERDTALTRVIEMSELKANWEKKIYGQFVVVLNAKKERIQTLEEMLDLKLYKGPQTADGKPRTGKDEAMDEDDDEDSREDPYTVDTEEDTDEDVNMEPAKESSTSTSALRRSHDLFSSFDSPDSPNPPPILPKRARASNQAASTASSSTASSSTTNATSGRNVFKNIVEDEDDEAVTAESTQDLIGQM</sequence>
<keyword evidence="2" id="KW-0227">DNA damage</keyword>
<dbReference type="GO" id="GO:0006303">
    <property type="term" value="P:double-strand break repair via nonhomologous end joining"/>
    <property type="evidence" value="ECO:0007669"/>
    <property type="project" value="TreeGrafter"/>
</dbReference>
<proteinExistence type="inferred from homology"/>
<dbReference type="SUPFAM" id="SSF58022">
    <property type="entry name" value="XRCC4, C-terminal oligomerization domain"/>
    <property type="match status" value="1"/>
</dbReference>
<dbReference type="InterPro" id="IPR009089">
    <property type="entry name" value="XRCC4_N_sf"/>
</dbReference>
<dbReference type="Gene3D" id="2.170.210.10">
    <property type="entry name" value="DNA double-strand break repair and VJ recombination XRCC4, N-terminal"/>
    <property type="match status" value="1"/>
</dbReference>
<dbReference type="InterPro" id="IPR053961">
    <property type="entry name" value="XRCC4_N"/>
</dbReference>
<keyword evidence="3" id="KW-0233">DNA recombination</keyword>
<feature type="compositionally biased region" description="Acidic residues" evidence="7">
    <location>
        <begin position="231"/>
        <end position="241"/>
    </location>
</feature>
<dbReference type="GO" id="GO:0005958">
    <property type="term" value="C:DNA-dependent protein kinase-DNA ligase 4 complex"/>
    <property type="evidence" value="ECO:0007669"/>
    <property type="project" value="TreeGrafter"/>
</dbReference>
<evidence type="ECO:0000313" key="11">
    <source>
        <dbReference type="RefSeq" id="XP_034238578.1"/>
    </source>
</evidence>
<dbReference type="PANTHER" id="PTHR28559">
    <property type="entry name" value="DNA REPAIR PROTEIN XRCC4"/>
    <property type="match status" value="1"/>
</dbReference>
<gene>
    <name evidence="11" type="primary">LOC117643673</name>
</gene>
<keyword evidence="10" id="KW-1185">Reference proteome</keyword>
<dbReference type="KEGG" id="tpal:117643673"/>
<evidence type="ECO:0000259" key="8">
    <source>
        <dbReference type="Pfam" id="PF06632"/>
    </source>
</evidence>
<feature type="domain" description="XRCC4 N-terminal" evidence="8">
    <location>
        <begin position="18"/>
        <end position="109"/>
    </location>
</feature>
<keyword evidence="4" id="KW-0234">DNA repair</keyword>
<evidence type="ECO:0000256" key="4">
    <source>
        <dbReference type="ARBA" id="ARBA00023204"/>
    </source>
</evidence>
<dbReference type="RefSeq" id="XP_034238578.1">
    <property type="nucleotide sequence ID" value="XM_034382687.1"/>
</dbReference>
<evidence type="ECO:0000256" key="6">
    <source>
        <dbReference type="ARBA" id="ARBA00025728"/>
    </source>
</evidence>
<dbReference type="GO" id="GO:0003677">
    <property type="term" value="F:DNA binding"/>
    <property type="evidence" value="ECO:0007669"/>
    <property type="project" value="InterPro"/>
</dbReference>
<evidence type="ECO:0000256" key="5">
    <source>
        <dbReference type="ARBA" id="ARBA00023242"/>
    </source>
</evidence>